<dbReference type="Pfam" id="PF04120">
    <property type="entry name" value="Iron_permease"/>
    <property type="match status" value="3"/>
</dbReference>
<dbReference type="GO" id="GO:0055085">
    <property type="term" value="P:transmembrane transport"/>
    <property type="evidence" value="ECO:0007669"/>
    <property type="project" value="InterPro"/>
</dbReference>
<keyword evidence="4" id="KW-1185">Reference proteome</keyword>
<dbReference type="EMBL" id="FJOG01000017">
    <property type="protein sequence ID" value="CZR60993.1"/>
    <property type="molecule type" value="Genomic_DNA"/>
</dbReference>
<keyword evidence="2" id="KW-0472">Membrane</keyword>
<evidence type="ECO:0000256" key="1">
    <source>
        <dbReference type="SAM" id="MobiDB-lite"/>
    </source>
</evidence>
<feature type="transmembrane region" description="Helical" evidence="2">
    <location>
        <begin position="424"/>
        <end position="446"/>
    </location>
</feature>
<reference evidence="3 4" key="1">
    <citation type="submission" date="2016-03" db="EMBL/GenBank/DDBJ databases">
        <authorList>
            <person name="Ploux O."/>
        </authorList>
    </citation>
    <scope>NUCLEOTIDE SEQUENCE [LARGE SCALE GENOMIC DNA]</scope>
    <source>
        <strain evidence="3 4">UAMH 11012</strain>
    </source>
</reference>
<dbReference type="AlphaFoldDB" id="A0A1L7X7J8"/>
<evidence type="ECO:0000256" key="2">
    <source>
        <dbReference type="SAM" id="Phobius"/>
    </source>
</evidence>
<feature type="transmembrane region" description="Helical" evidence="2">
    <location>
        <begin position="309"/>
        <end position="336"/>
    </location>
</feature>
<keyword evidence="2" id="KW-0812">Transmembrane</keyword>
<accession>A0A1L7X7J8</accession>
<proteinExistence type="predicted"/>
<feature type="transmembrane region" description="Helical" evidence="2">
    <location>
        <begin position="233"/>
        <end position="250"/>
    </location>
</feature>
<evidence type="ECO:0000313" key="3">
    <source>
        <dbReference type="EMBL" id="CZR60993.1"/>
    </source>
</evidence>
<feature type="transmembrane region" description="Helical" evidence="2">
    <location>
        <begin position="198"/>
        <end position="221"/>
    </location>
</feature>
<keyword evidence="2" id="KW-1133">Transmembrane helix</keyword>
<sequence length="518" mass="58297">MRPIEGAEIVSQNEAIELSPIQSLRNNSNSNSSASSSTPLQTVPHIPETQPQSSLEQNFRKFNILNSITNIAGSYFVFIATIALLLIWAIVGGVLGTTETWQIIMQDVSSIQCYISDTLLMRQQQNGFRDLLKTIGELRCRNRSLVRMLRSLTPSQRQEVFGPGKRSYFQLRNSRRVDELENEGPFLKKWFDVMCDGVAIAVGSLPTLILYAVGVVAWLALGAMLDFSNLWQLYMNTGVAIELTLTSMFLQHVRRRHGLSLGQTLKSIEEADCDLEDRLRSFTGDSTPHQTVIIEPPERNFVERRIDGYAFLVGGGFGAACSMVVFGIWIGIGHILHYDANWWLIIGTWTGLVGFVDAFVLRNVGYRQNSILDEQIRTLEEQDLEVYSLLASPAPGVDCSESMKNERRLSYRISRWFVMATSKWYVVIFAPVVVALVLSIATTLHWSETGQLISNTPTMIIEGFLLLVLIKAHNIAIIKRRLQFGGVLERREVLNSLLGGSESPKEYDKIRMEVETKQ</sequence>
<organism evidence="3 4">
    <name type="scientific">Phialocephala subalpina</name>
    <dbReference type="NCBI Taxonomy" id="576137"/>
    <lineage>
        <taxon>Eukaryota</taxon>
        <taxon>Fungi</taxon>
        <taxon>Dikarya</taxon>
        <taxon>Ascomycota</taxon>
        <taxon>Pezizomycotina</taxon>
        <taxon>Leotiomycetes</taxon>
        <taxon>Helotiales</taxon>
        <taxon>Mollisiaceae</taxon>
        <taxon>Phialocephala</taxon>
        <taxon>Phialocephala fortinii species complex</taxon>
    </lineage>
</organism>
<dbReference type="InterPro" id="IPR007251">
    <property type="entry name" value="Iron_permease_Fet4"/>
</dbReference>
<feature type="transmembrane region" description="Helical" evidence="2">
    <location>
        <begin position="75"/>
        <end position="96"/>
    </location>
</feature>
<evidence type="ECO:0000313" key="4">
    <source>
        <dbReference type="Proteomes" id="UP000184330"/>
    </source>
</evidence>
<feature type="transmembrane region" description="Helical" evidence="2">
    <location>
        <begin position="342"/>
        <end position="361"/>
    </location>
</feature>
<dbReference type="Proteomes" id="UP000184330">
    <property type="component" value="Unassembled WGS sequence"/>
</dbReference>
<name>A0A1L7X7J8_9HELO</name>
<gene>
    <name evidence="3" type="ORF">PAC_10889</name>
</gene>
<feature type="transmembrane region" description="Helical" evidence="2">
    <location>
        <begin position="452"/>
        <end position="470"/>
    </location>
</feature>
<protein>
    <submittedName>
        <fullName evidence="3">Related to Low-affinity iron/zinc ion transport protein fet4</fullName>
    </submittedName>
</protein>
<feature type="compositionally biased region" description="Low complexity" evidence="1">
    <location>
        <begin position="26"/>
        <end position="37"/>
    </location>
</feature>
<dbReference type="OrthoDB" id="2224262at2759"/>
<feature type="region of interest" description="Disordered" evidence="1">
    <location>
        <begin position="25"/>
        <end position="52"/>
    </location>
</feature>